<sequence length="147" mass="17236">MQYEKGGKCVRACVKERTETRRRYEGEKPGDVPVVRRGHANRFLLPFFFFFLSFTRLVSRSSERVNSFFVISFPALQMLSLPPFLSVRQPRGQIAKRCTKDPVGFDSLSNGMFATSREERFLHVKYLYRSRKRRAAIRRGASRQTYL</sequence>
<feature type="transmembrane region" description="Helical" evidence="1">
    <location>
        <begin position="43"/>
        <end position="59"/>
    </location>
</feature>
<keyword evidence="1" id="KW-1133">Transmembrane helix</keyword>
<organism evidence="2 3">
    <name type="scientific">Cardiocondyla obscurior</name>
    <dbReference type="NCBI Taxonomy" id="286306"/>
    <lineage>
        <taxon>Eukaryota</taxon>
        <taxon>Metazoa</taxon>
        <taxon>Ecdysozoa</taxon>
        <taxon>Arthropoda</taxon>
        <taxon>Hexapoda</taxon>
        <taxon>Insecta</taxon>
        <taxon>Pterygota</taxon>
        <taxon>Neoptera</taxon>
        <taxon>Endopterygota</taxon>
        <taxon>Hymenoptera</taxon>
        <taxon>Apocrita</taxon>
        <taxon>Aculeata</taxon>
        <taxon>Formicoidea</taxon>
        <taxon>Formicidae</taxon>
        <taxon>Myrmicinae</taxon>
        <taxon>Cardiocondyla</taxon>
    </lineage>
</organism>
<evidence type="ECO:0000313" key="2">
    <source>
        <dbReference type="EMBL" id="KAL0104731.1"/>
    </source>
</evidence>
<evidence type="ECO:0000313" key="3">
    <source>
        <dbReference type="Proteomes" id="UP001430953"/>
    </source>
</evidence>
<accession>A0AAW2ER59</accession>
<name>A0AAW2ER59_9HYME</name>
<proteinExistence type="predicted"/>
<dbReference type="AlphaFoldDB" id="A0AAW2ER59"/>
<dbReference type="Proteomes" id="UP001430953">
    <property type="component" value="Unassembled WGS sequence"/>
</dbReference>
<reference evidence="2 3" key="1">
    <citation type="submission" date="2023-03" db="EMBL/GenBank/DDBJ databases">
        <title>High recombination rates correlate with genetic variation in Cardiocondyla obscurior ants.</title>
        <authorList>
            <person name="Errbii M."/>
        </authorList>
    </citation>
    <scope>NUCLEOTIDE SEQUENCE [LARGE SCALE GENOMIC DNA]</scope>
    <source>
        <strain evidence="2">Alpha-2009</strain>
        <tissue evidence="2">Whole body</tissue>
    </source>
</reference>
<gene>
    <name evidence="2" type="ORF">PUN28_016395</name>
</gene>
<evidence type="ECO:0000256" key="1">
    <source>
        <dbReference type="SAM" id="Phobius"/>
    </source>
</evidence>
<feature type="transmembrane region" description="Helical" evidence="1">
    <location>
        <begin position="65"/>
        <end position="87"/>
    </location>
</feature>
<keyword evidence="1" id="KW-0472">Membrane</keyword>
<keyword evidence="1" id="KW-0812">Transmembrane</keyword>
<keyword evidence="3" id="KW-1185">Reference proteome</keyword>
<comment type="caution">
    <text evidence="2">The sequence shown here is derived from an EMBL/GenBank/DDBJ whole genome shotgun (WGS) entry which is preliminary data.</text>
</comment>
<dbReference type="EMBL" id="JADYXP020000019">
    <property type="protein sequence ID" value="KAL0104731.1"/>
    <property type="molecule type" value="Genomic_DNA"/>
</dbReference>
<protein>
    <recommendedName>
        <fullName evidence="4">Transmembrane protein</fullName>
    </recommendedName>
</protein>
<evidence type="ECO:0008006" key="4">
    <source>
        <dbReference type="Google" id="ProtNLM"/>
    </source>
</evidence>